<dbReference type="eggNOG" id="ENOG502SNEC">
    <property type="taxonomic scope" value="Eukaryota"/>
</dbReference>
<dbReference type="HOGENOM" id="CLU_480553_0_0_1"/>
<dbReference type="GeneID" id="10025465"/>
<evidence type="ECO:0000313" key="2">
    <source>
        <dbReference type="Proteomes" id="UP000002669"/>
    </source>
</evidence>
<reference evidence="2" key="1">
    <citation type="journal article" date="2012" name="MBio">
        <title>Comparative genome analysis of Trichophyton rubrum and related dermatophytes reveals candidate genes involved in infection.</title>
        <authorList>
            <person name="Martinez D.A."/>
            <person name="Oliver B.G."/>
            <person name="Graeser Y."/>
            <person name="Goldberg J.M."/>
            <person name="Li W."/>
            <person name="Martinez-Rossi N.M."/>
            <person name="Monod M."/>
            <person name="Shelest E."/>
            <person name="Barton R.C."/>
            <person name="Birch E."/>
            <person name="Brakhage A.A."/>
            <person name="Chen Z."/>
            <person name="Gurr S.J."/>
            <person name="Heiman D."/>
            <person name="Heitman J."/>
            <person name="Kosti I."/>
            <person name="Rossi A."/>
            <person name="Saif S."/>
            <person name="Samalova M."/>
            <person name="Saunders C.W."/>
            <person name="Shea T."/>
            <person name="Summerbell R.C."/>
            <person name="Xu J."/>
            <person name="Young S."/>
            <person name="Zeng Q."/>
            <person name="Birren B.W."/>
            <person name="Cuomo C.A."/>
            <person name="White T.C."/>
        </authorList>
    </citation>
    <scope>NUCLEOTIDE SEQUENCE [LARGE SCALE GENOMIC DNA]</scope>
    <source>
        <strain evidence="2">ATCC MYA-4604 / CBS 118893</strain>
    </source>
</reference>
<keyword evidence="2" id="KW-1185">Reference proteome</keyword>
<protein>
    <submittedName>
        <fullName evidence="1">Uncharacterized protein</fullName>
    </submittedName>
</protein>
<dbReference type="STRING" id="535722.E4V389"/>
<dbReference type="AlphaFoldDB" id="E4V389"/>
<name>E4V389_ARTGP</name>
<organism evidence="2">
    <name type="scientific">Arthroderma gypseum (strain ATCC MYA-4604 / CBS 118893)</name>
    <name type="common">Microsporum gypseum</name>
    <dbReference type="NCBI Taxonomy" id="535722"/>
    <lineage>
        <taxon>Eukaryota</taxon>
        <taxon>Fungi</taxon>
        <taxon>Dikarya</taxon>
        <taxon>Ascomycota</taxon>
        <taxon>Pezizomycotina</taxon>
        <taxon>Eurotiomycetes</taxon>
        <taxon>Eurotiomycetidae</taxon>
        <taxon>Onygenales</taxon>
        <taxon>Arthrodermataceae</taxon>
        <taxon>Nannizzia</taxon>
    </lineage>
</organism>
<dbReference type="Proteomes" id="UP000002669">
    <property type="component" value="Unassembled WGS sequence"/>
</dbReference>
<proteinExistence type="predicted"/>
<sequence>MALAWPQGECFFKRSALQSGAVNTVARFTAEDPKLFYSTMVVEMVWNKEAHHGSEACKENSNPKGHPHKRSGYTIVTGGRGWKTSYGNWTHLPFSYGAYYQPSRQIQHELCTDGERFKKREHGDAYESWFMFVPLPTRHEEWVFIDRLCSIRAIYIPVSYMASEKSEDLCTYIHVRFNGMKDIALEYHKDKTPEKFAEIFDFETVEKTTATLTCHDTFGIEHDETTAIGINITKLVTTLILPRQFRKYDAFSSKAIILVDTSLIPVIPVLSRFTASAMADWATVASKNHGVSVKWAEGDHSPHWLLSFLKNTLVVCAGLVPGIGPLLSMGSALLMEALINPDGMLEEFKEQLPGLGEMFDEIFDLSKECRKGMAVKMDIASPTQAVTVDTNSDDAVLKTPVQADEPEQEEKKSTATYVNIPSYTALSKAEYDATVGRQLREALGRKLGGLAVEDRGISREQAKAFQELVTNPPKEHQDKTVDELFEVVESKYVRDRLKAMRTSLFTKKMEEDFRASETESIKKRLLTEATPDSSSRLADNFYEWAENASRKIAMRDNPMLAFGGGPR</sequence>
<dbReference type="InParanoid" id="E4V389"/>
<gene>
    <name evidence="1" type="ORF">MGYG_07471</name>
</gene>
<dbReference type="VEuPathDB" id="FungiDB:MGYG_07471"/>
<dbReference type="RefSeq" id="XP_003170226.1">
    <property type="nucleotide sequence ID" value="XM_003170178.1"/>
</dbReference>
<evidence type="ECO:0000313" key="1">
    <source>
        <dbReference type="EMBL" id="EFR04463.1"/>
    </source>
</evidence>
<dbReference type="OrthoDB" id="4770905at2759"/>
<dbReference type="EMBL" id="DS989828">
    <property type="protein sequence ID" value="EFR04463.1"/>
    <property type="molecule type" value="Genomic_DNA"/>
</dbReference>
<accession>E4V389</accession>